<protein>
    <submittedName>
        <fullName evidence="2">Uncharacterized protein</fullName>
    </submittedName>
</protein>
<proteinExistence type="predicted"/>
<evidence type="ECO:0000313" key="3">
    <source>
        <dbReference type="Proteomes" id="UP000264006"/>
    </source>
</evidence>
<accession>A0A346Y2N1</accession>
<organism evidence="2 3">
    <name type="scientific">Euzebya pacifica</name>
    <dbReference type="NCBI Taxonomy" id="1608957"/>
    <lineage>
        <taxon>Bacteria</taxon>
        <taxon>Bacillati</taxon>
        <taxon>Actinomycetota</taxon>
        <taxon>Nitriliruptoria</taxon>
        <taxon>Euzebyales</taxon>
    </lineage>
</organism>
<dbReference type="Proteomes" id="UP000264006">
    <property type="component" value="Chromosome"/>
</dbReference>
<keyword evidence="1" id="KW-0472">Membrane</keyword>
<name>A0A346Y2N1_9ACTN</name>
<dbReference type="KEGG" id="euz:DVS28_a4060"/>
<sequence>MRSAVRVPEPVPRVGAVMMKSTTKWRLAFYRGMALVAVVAAVAAPRKWY</sequence>
<gene>
    <name evidence="2" type="ORF">DVS28_a4060</name>
</gene>
<evidence type="ECO:0000313" key="2">
    <source>
        <dbReference type="EMBL" id="AXV08728.1"/>
    </source>
</evidence>
<dbReference type="AlphaFoldDB" id="A0A346Y2N1"/>
<keyword evidence="1" id="KW-0812">Transmembrane</keyword>
<reference evidence="2 3" key="1">
    <citation type="submission" date="2018-09" db="EMBL/GenBank/DDBJ databases">
        <title>Complete genome sequence of Euzebya sp. DY32-46 isolated from seawater of Pacific Ocean.</title>
        <authorList>
            <person name="Xu L."/>
            <person name="Wu Y.-H."/>
            <person name="Xu X.-W."/>
        </authorList>
    </citation>
    <scope>NUCLEOTIDE SEQUENCE [LARGE SCALE GENOMIC DNA]</scope>
    <source>
        <strain evidence="2 3">DY32-46</strain>
    </source>
</reference>
<keyword evidence="1" id="KW-1133">Transmembrane helix</keyword>
<feature type="transmembrane region" description="Helical" evidence="1">
    <location>
        <begin position="28"/>
        <end position="45"/>
    </location>
</feature>
<keyword evidence="3" id="KW-1185">Reference proteome</keyword>
<dbReference type="EMBL" id="CP031165">
    <property type="protein sequence ID" value="AXV08728.1"/>
    <property type="molecule type" value="Genomic_DNA"/>
</dbReference>
<evidence type="ECO:0000256" key="1">
    <source>
        <dbReference type="SAM" id="Phobius"/>
    </source>
</evidence>